<dbReference type="GO" id="GO:0050515">
    <property type="term" value="F:4-(cytidine 5'-diphospho)-2-C-methyl-D-erythritol kinase activity"/>
    <property type="evidence" value="ECO:0007669"/>
    <property type="project" value="UniProtKB-UniRule"/>
</dbReference>
<dbReference type="GO" id="GO:0019288">
    <property type="term" value="P:isopentenyl diphosphate biosynthetic process, methylerythritol 4-phosphate pathway"/>
    <property type="evidence" value="ECO:0007669"/>
    <property type="project" value="UniProtKB-UniRule"/>
</dbReference>
<dbReference type="InterPro" id="IPR020568">
    <property type="entry name" value="Ribosomal_Su5_D2-typ_SF"/>
</dbReference>
<evidence type="ECO:0000256" key="4">
    <source>
        <dbReference type="ARBA" id="ARBA00022679"/>
    </source>
</evidence>
<dbReference type="InterPro" id="IPR014721">
    <property type="entry name" value="Ribsml_uS5_D2-typ_fold_subgr"/>
</dbReference>
<dbReference type="InterPro" id="IPR013750">
    <property type="entry name" value="GHMP_kinase_C_dom"/>
</dbReference>
<keyword evidence="7 10" id="KW-0067">ATP-binding</keyword>
<reference evidence="13 14" key="1">
    <citation type="submission" date="2017-07" db="EMBL/GenBank/DDBJ databases">
        <title>Niveispirillum cyanobacteriorum sp. nov., isolated from cyanobacterial aggregates in a eutrophic lake.</title>
        <authorList>
            <person name="Cai H."/>
        </authorList>
    </citation>
    <scope>NUCLEOTIDE SEQUENCE [LARGE SCALE GENOMIC DNA]</scope>
    <source>
        <strain evidence="14">TH1-14</strain>
    </source>
</reference>
<dbReference type="Pfam" id="PF08544">
    <property type="entry name" value="GHMP_kinases_C"/>
    <property type="match status" value="1"/>
</dbReference>
<dbReference type="GO" id="GO:0005524">
    <property type="term" value="F:ATP binding"/>
    <property type="evidence" value="ECO:0007669"/>
    <property type="project" value="UniProtKB-UniRule"/>
</dbReference>
<feature type="active site" evidence="10">
    <location>
        <position position="11"/>
    </location>
</feature>
<feature type="domain" description="GHMP kinase C-terminal" evidence="12">
    <location>
        <begin position="207"/>
        <end position="272"/>
    </location>
</feature>
<dbReference type="Gene3D" id="3.30.70.890">
    <property type="entry name" value="GHMP kinase, C-terminal domain"/>
    <property type="match status" value="1"/>
</dbReference>
<dbReference type="NCBIfam" id="NF011202">
    <property type="entry name" value="PRK14608.1"/>
    <property type="match status" value="1"/>
</dbReference>
<dbReference type="SUPFAM" id="SSF54211">
    <property type="entry name" value="Ribosomal protein S5 domain 2-like"/>
    <property type="match status" value="1"/>
</dbReference>
<dbReference type="PIRSF" id="PIRSF010376">
    <property type="entry name" value="IspE"/>
    <property type="match status" value="1"/>
</dbReference>
<evidence type="ECO:0000256" key="9">
    <source>
        <dbReference type="ARBA" id="ARBA00032554"/>
    </source>
</evidence>
<dbReference type="InterPro" id="IPR006204">
    <property type="entry name" value="GHMP_kinase_N_dom"/>
</dbReference>
<gene>
    <name evidence="10" type="primary">ispE</name>
    <name evidence="13" type="ORF">CHU95_01770</name>
</gene>
<evidence type="ECO:0000256" key="10">
    <source>
        <dbReference type="HAMAP-Rule" id="MF_00061"/>
    </source>
</evidence>
<comment type="pathway">
    <text evidence="10">Isoprenoid biosynthesis; isopentenyl diphosphate biosynthesis via DXP pathway; isopentenyl diphosphate from 1-deoxy-D-xylulose 5-phosphate: step 3/6.</text>
</comment>
<proteinExistence type="inferred from homology"/>
<feature type="domain" description="GHMP kinase N-terminal" evidence="11">
    <location>
        <begin position="70"/>
        <end position="145"/>
    </location>
</feature>
<evidence type="ECO:0000256" key="1">
    <source>
        <dbReference type="ARBA" id="ARBA00009684"/>
    </source>
</evidence>
<dbReference type="GO" id="GO:0016114">
    <property type="term" value="P:terpenoid biosynthetic process"/>
    <property type="evidence" value="ECO:0007669"/>
    <property type="project" value="UniProtKB-UniRule"/>
</dbReference>
<dbReference type="SUPFAM" id="SSF55060">
    <property type="entry name" value="GHMP Kinase, C-terminal domain"/>
    <property type="match status" value="1"/>
</dbReference>
<dbReference type="Proteomes" id="UP000216998">
    <property type="component" value="Unassembled WGS sequence"/>
</dbReference>
<evidence type="ECO:0000256" key="2">
    <source>
        <dbReference type="ARBA" id="ARBA00012052"/>
    </source>
</evidence>
<comment type="catalytic activity">
    <reaction evidence="10">
        <text>4-CDP-2-C-methyl-D-erythritol + ATP = 4-CDP-2-C-methyl-D-erythritol 2-phosphate + ADP + H(+)</text>
        <dbReference type="Rhea" id="RHEA:18437"/>
        <dbReference type="ChEBI" id="CHEBI:15378"/>
        <dbReference type="ChEBI" id="CHEBI:30616"/>
        <dbReference type="ChEBI" id="CHEBI:57823"/>
        <dbReference type="ChEBI" id="CHEBI:57919"/>
        <dbReference type="ChEBI" id="CHEBI:456216"/>
        <dbReference type="EC" id="2.7.1.148"/>
    </reaction>
</comment>
<dbReference type="InterPro" id="IPR004424">
    <property type="entry name" value="IspE"/>
</dbReference>
<evidence type="ECO:0000256" key="3">
    <source>
        <dbReference type="ARBA" id="ARBA00017473"/>
    </source>
</evidence>
<organism evidence="13 14">
    <name type="scientific">Niveispirillum lacus</name>
    <dbReference type="NCBI Taxonomy" id="1981099"/>
    <lineage>
        <taxon>Bacteria</taxon>
        <taxon>Pseudomonadati</taxon>
        <taxon>Pseudomonadota</taxon>
        <taxon>Alphaproteobacteria</taxon>
        <taxon>Rhodospirillales</taxon>
        <taxon>Azospirillaceae</taxon>
        <taxon>Niveispirillum</taxon>
    </lineage>
</organism>
<keyword evidence="8 10" id="KW-0414">Isoprene biosynthesis</keyword>
<protein>
    <recommendedName>
        <fullName evidence="3 10">4-diphosphocytidyl-2-C-methyl-D-erythritol kinase</fullName>
        <shortName evidence="10">CMK</shortName>
        <ecNumber evidence="2 10">2.7.1.148</ecNumber>
    </recommendedName>
    <alternativeName>
        <fullName evidence="9 10">4-(cytidine-5'-diphospho)-2-C-methyl-D-erythritol kinase</fullName>
    </alternativeName>
</protein>
<dbReference type="EMBL" id="NOXU01000016">
    <property type="protein sequence ID" value="OYQ37266.1"/>
    <property type="molecule type" value="Genomic_DNA"/>
</dbReference>
<accession>A0A255Z750</accession>
<dbReference type="Gene3D" id="3.30.230.10">
    <property type="match status" value="1"/>
</dbReference>
<comment type="function">
    <text evidence="10">Catalyzes the phosphorylation of the position 2 hydroxy group of 4-diphosphocytidyl-2C-methyl-D-erythritol.</text>
</comment>
<keyword evidence="4 10" id="KW-0808">Transferase</keyword>
<keyword evidence="14" id="KW-1185">Reference proteome</keyword>
<keyword evidence="6 10" id="KW-0418">Kinase</keyword>
<feature type="active site" evidence="10">
    <location>
        <position position="140"/>
    </location>
</feature>
<feature type="binding site" evidence="10">
    <location>
        <begin position="98"/>
        <end position="108"/>
    </location>
    <ligand>
        <name>ATP</name>
        <dbReference type="ChEBI" id="CHEBI:30616"/>
    </ligand>
</feature>
<dbReference type="NCBIfam" id="TIGR00154">
    <property type="entry name" value="ispE"/>
    <property type="match status" value="1"/>
</dbReference>
<dbReference type="RefSeq" id="WP_094453129.1">
    <property type="nucleotide sequence ID" value="NZ_NOXU01000016.1"/>
</dbReference>
<name>A0A255Z750_9PROT</name>
<dbReference type="PANTHER" id="PTHR43527">
    <property type="entry name" value="4-DIPHOSPHOCYTIDYL-2-C-METHYL-D-ERYTHRITOL KINASE, CHLOROPLASTIC"/>
    <property type="match status" value="1"/>
</dbReference>
<dbReference type="PANTHER" id="PTHR43527:SF2">
    <property type="entry name" value="4-DIPHOSPHOCYTIDYL-2-C-METHYL-D-ERYTHRITOL KINASE, CHLOROPLASTIC"/>
    <property type="match status" value="1"/>
</dbReference>
<keyword evidence="5 10" id="KW-0547">Nucleotide-binding</keyword>
<evidence type="ECO:0000256" key="8">
    <source>
        <dbReference type="ARBA" id="ARBA00023229"/>
    </source>
</evidence>
<evidence type="ECO:0000259" key="11">
    <source>
        <dbReference type="Pfam" id="PF00288"/>
    </source>
</evidence>
<dbReference type="AlphaFoldDB" id="A0A255Z750"/>
<sequence length="307" mass="32324">MTVIRAYAAAKLNLYLHVLGRREDGYHLLDSLVAFASAHDLVEVESTPYFSLQLHGPNSLPLLLEDTDSNLVTKAVKRLAEALDRKPHVTVKLTKNLPLASGIGGGSADAAAALRALCALWDEPIDHPAVTDLAARLGADVPVCVGSRTAYFGGTGTQLSPAPELPEDCWVVLVNPGVSMPTPAVFEARSGPFSPSARLTTSFSDVRGLAGLLKDGRHNDLSPAAERLSPVITQVLAALDSTTGCLLSRMSGSGATCFGLYVDFDHAVAAAELLSGVRPGWWVQPAALLNDLSGLEVIEGATLLDWP</sequence>
<evidence type="ECO:0000313" key="14">
    <source>
        <dbReference type="Proteomes" id="UP000216998"/>
    </source>
</evidence>
<dbReference type="HAMAP" id="MF_00061">
    <property type="entry name" value="IspE"/>
    <property type="match status" value="1"/>
</dbReference>
<evidence type="ECO:0000259" key="12">
    <source>
        <dbReference type="Pfam" id="PF08544"/>
    </source>
</evidence>
<evidence type="ECO:0000313" key="13">
    <source>
        <dbReference type="EMBL" id="OYQ37266.1"/>
    </source>
</evidence>
<dbReference type="UniPathway" id="UPA00056">
    <property type="reaction ID" value="UER00094"/>
</dbReference>
<evidence type="ECO:0000256" key="7">
    <source>
        <dbReference type="ARBA" id="ARBA00022840"/>
    </source>
</evidence>
<comment type="similarity">
    <text evidence="1 10">Belongs to the GHMP kinase family. IspE subfamily.</text>
</comment>
<evidence type="ECO:0000256" key="6">
    <source>
        <dbReference type="ARBA" id="ARBA00022777"/>
    </source>
</evidence>
<evidence type="ECO:0000256" key="5">
    <source>
        <dbReference type="ARBA" id="ARBA00022741"/>
    </source>
</evidence>
<dbReference type="OrthoDB" id="9809438at2"/>
<comment type="caution">
    <text evidence="13">The sequence shown here is derived from an EMBL/GenBank/DDBJ whole genome shotgun (WGS) entry which is preliminary data.</text>
</comment>
<dbReference type="InterPro" id="IPR036554">
    <property type="entry name" value="GHMP_kinase_C_sf"/>
</dbReference>
<dbReference type="Pfam" id="PF00288">
    <property type="entry name" value="GHMP_kinases_N"/>
    <property type="match status" value="1"/>
</dbReference>
<dbReference type="EC" id="2.7.1.148" evidence="2 10"/>